<organism evidence="2 3">
    <name type="scientific">Desulforhabdus amnigena</name>
    <dbReference type="NCBI Taxonomy" id="40218"/>
    <lineage>
        <taxon>Bacteria</taxon>
        <taxon>Pseudomonadati</taxon>
        <taxon>Thermodesulfobacteriota</taxon>
        <taxon>Syntrophobacteria</taxon>
        <taxon>Syntrophobacterales</taxon>
        <taxon>Syntrophobacteraceae</taxon>
        <taxon>Desulforhabdus</taxon>
    </lineage>
</organism>
<evidence type="ECO:0000256" key="1">
    <source>
        <dbReference type="SAM" id="MobiDB-lite"/>
    </source>
</evidence>
<evidence type="ECO:0000313" key="2">
    <source>
        <dbReference type="EMBL" id="GLI34781.1"/>
    </source>
</evidence>
<dbReference type="RefSeq" id="WP_281794185.1">
    <property type="nucleotide sequence ID" value="NZ_BSDR01000001.1"/>
</dbReference>
<name>A0A9W6D6Q7_9BACT</name>
<keyword evidence="3" id="KW-1185">Reference proteome</keyword>
<feature type="region of interest" description="Disordered" evidence="1">
    <location>
        <begin position="1"/>
        <end position="54"/>
    </location>
</feature>
<accession>A0A9W6D6Q7</accession>
<dbReference type="EMBL" id="BSDR01000001">
    <property type="protein sequence ID" value="GLI34781.1"/>
    <property type="molecule type" value="Genomic_DNA"/>
</dbReference>
<dbReference type="Proteomes" id="UP001144372">
    <property type="component" value="Unassembled WGS sequence"/>
</dbReference>
<comment type="caution">
    <text evidence="2">The sequence shown here is derived from an EMBL/GenBank/DDBJ whole genome shotgun (WGS) entry which is preliminary data.</text>
</comment>
<reference evidence="2" key="1">
    <citation type="submission" date="2022-12" db="EMBL/GenBank/DDBJ databases">
        <title>Reference genome sequencing for broad-spectrum identification of bacterial and archaeal isolates by mass spectrometry.</title>
        <authorList>
            <person name="Sekiguchi Y."/>
            <person name="Tourlousse D.M."/>
        </authorList>
    </citation>
    <scope>NUCLEOTIDE SEQUENCE</scope>
    <source>
        <strain evidence="2">ASRB1</strain>
    </source>
</reference>
<evidence type="ECO:0008006" key="4">
    <source>
        <dbReference type="Google" id="ProtNLM"/>
    </source>
</evidence>
<dbReference type="AlphaFoldDB" id="A0A9W6D6Q7"/>
<dbReference type="Pfam" id="PF08899">
    <property type="entry name" value="DUF1844"/>
    <property type="match status" value="1"/>
</dbReference>
<protein>
    <recommendedName>
        <fullName evidence="4">DUF1844 domain-containing protein</fullName>
    </recommendedName>
</protein>
<gene>
    <name evidence="2" type="ORF">DAMNIGENAA_22140</name>
</gene>
<dbReference type="InterPro" id="IPR014995">
    <property type="entry name" value="DUF1844"/>
</dbReference>
<sequence>MEEKEEKGFVIKDRRKFSMDEAEREPAGETIEEPKAKDEAKAKAEFQEAAKKEEEKSRLSLPEVSFSTFVFSLSSSALVHLGEIPGPDTQRVQVDLPMAKQIIDTLGMLQDKTRGNLDPDEDRLLKTVLYDLRMRYVQKSSQ</sequence>
<evidence type="ECO:0000313" key="3">
    <source>
        <dbReference type="Proteomes" id="UP001144372"/>
    </source>
</evidence>
<proteinExistence type="predicted"/>